<reference evidence="1" key="1">
    <citation type="submission" date="2020-05" db="EMBL/GenBank/DDBJ databases">
        <authorList>
            <person name="Chiriac C."/>
            <person name="Salcher M."/>
            <person name="Ghai R."/>
            <person name="Kavagutti S V."/>
        </authorList>
    </citation>
    <scope>NUCLEOTIDE SEQUENCE</scope>
</reference>
<protein>
    <submittedName>
        <fullName evidence="1">Unannotated protein</fullName>
    </submittedName>
</protein>
<gene>
    <name evidence="1" type="ORF">UFOPK3547_00165</name>
</gene>
<accession>A0A6J5Z3F3</accession>
<name>A0A6J5Z3F3_9ZZZZ</name>
<proteinExistence type="predicted"/>
<evidence type="ECO:0000313" key="1">
    <source>
        <dbReference type="EMBL" id="CAB4335757.1"/>
    </source>
</evidence>
<dbReference type="EMBL" id="CAESAN010000007">
    <property type="protein sequence ID" value="CAB4335757.1"/>
    <property type="molecule type" value="Genomic_DNA"/>
</dbReference>
<organism evidence="1">
    <name type="scientific">freshwater metagenome</name>
    <dbReference type="NCBI Taxonomy" id="449393"/>
    <lineage>
        <taxon>unclassified sequences</taxon>
        <taxon>metagenomes</taxon>
        <taxon>ecological metagenomes</taxon>
    </lineage>
</organism>
<sequence>MAADIERWWDDQQARKKGRQDKCQTKRVFTSEAEARAHAAADRAQFGDRFTPYRCDLCGDWHLTRSAT</sequence>
<dbReference type="AlphaFoldDB" id="A0A6J5Z3F3"/>